<evidence type="ECO:0000313" key="4">
    <source>
        <dbReference type="Proteomes" id="UP000008144"/>
    </source>
</evidence>
<evidence type="ECO:0000256" key="1">
    <source>
        <dbReference type="ARBA" id="ARBA00022737"/>
    </source>
</evidence>
<keyword evidence="4" id="KW-1185">Reference proteome</keyword>
<evidence type="ECO:0000313" key="3">
    <source>
        <dbReference type="Ensembl" id="ENSCINP00000031445.1"/>
    </source>
</evidence>
<dbReference type="OMA" id="CSWNITS"/>
<reference evidence="3" key="3">
    <citation type="submission" date="2025-09" db="UniProtKB">
        <authorList>
            <consortium name="Ensembl"/>
        </authorList>
    </citation>
    <scope>IDENTIFICATION</scope>
</reference>
<dbReference type="PANTHER" id="PTHR24251:SF30">
    <property type="entry name" value="MEMBRANE FRIZZLED-RELATED PROTEIN"/>
    <property type="match status" value="1"/>
</dbReference>
<proteinExistence type="predicted"/>
<keyword evidence="2" id="KW-0732">Signal</keyword>
<protein>
    <recommendedName>
        <fullName evidence="5">CUB domain-containing protein</fullName>
    </recommendedName>
</protein>
<evidence type="ECO:0000256" key="2">
    <source>
        <dbReference type="SAM" id="SignalP"/>
    </source>
</evidence>
<dbReference type="Gene3D" id="2.60.120.290">
    <property type="entry name" value="Spermadhesin, CUB domain"/>
    <property type="match status" value="1"/>
</dbReference>
<dbReference type="PANTHER" id="PTHR24251">
    <property type="entry name" value="OVOCHYMASE-RELATED"/>
    <property type="match status" value="1"/>
</dbReference>
<keyword evidence="1" id="KW-0677">Repeat</keyword>
<reference evidence="3" key="2">
    <citation type="submission" date="2025-08" db="UniProtKB">
        <authorList>
            <consortium name="Ensembl"/>
        </authorList>
    </citation>
    <scope>IDENTIFICATION</scope>
</reference>
<accession>H2XP62</accession>
<dbReference type="InParanoid" id="H2XP62"/>
<dbReference type="Ensembl" id="ENSCINT00000031825.1">
    <property type="protein sequence ID" value="ENSCINP00000031445.1"/>
    <property type="gene ID" value="ENSCING00000020030.1"/>
</dbReference>
<dbReference type="InterPro" id="IPR035914">
    <property type="entry name" value="Sperma_CUB_dom_sf"/>
</dbReference>
<name>H2XP62_CIOIN</name>
<sequence>MKNNLISFVYFCCSIIIVKIQLAGAEYELSPKDALSAYGCKESVFVKQKSGIIKYNIDEPFTNLCWFITAQTQSNIVISFSYFNIQPQEELYFPPLQGNGDGDCGNYLFVQDASTKLSYVKKSKSNRFCSSFSSSDVFPIVMKTDRVLIQLVARINLSYYQVSGFSLKYSIVEKCQSNLMMERYTVVTSINFPGMYPTISCSWNITSAHKHPIEIVINS</sequence>
<feature type="chain" id="PRO_5003576884" description="CUB domain-containing protein" evidence="2">
    <location>
        <begin position="26"/>
        <end position="219"/>
    </location>
</feature>
<organism evidence="3 4">
    <name type="scientific">Ciona intestinalis</name>
    <name type="common">Transparent sea squirt</name>
    <name type="synonym">Ascidia intestinalis</name>
    <dbReference type="NCBI Taxonomy" id="7719"/>
    <lineage>
        <taxon>Eukaryota</taxon>
        <taxon>Metazoa</taxon>
        <taxon>Chordata</taxon>
        <taxon>Tunicata</taxon>
        <taxon>Ascidiacea</taxon>
        <taxon>Phlebobranchia</taxon>
        <taxon>Cionidae</taxon>
        <taxon>Ciona</taxon>
    </lineage>
</organism>
<dbReference type="Proteomes" id="UP000008144">
    <property type="component" value="Unassembled WGS sequence"/>
</dbReference>
<evidence type="ECO:0008006" key="5">
    <source>
        <dbReference type="Google" id="ProtNLM"/>
    </source>
</evidence>
<feature type="signal peptide" evidence="2">
    <location>
        <begin position="1"/>
        <end position="25"/>
    </location>
</feature>
<dbReference type="HOGENOM" id="CLU_094426_0_0_1"/>
<dbReference type="GeneTree" id="ENSGT00530000067038"/>
<reference evidence="4" key="1">
    <citation type="journal article" date="2002" name="Science">
        <title>The draft genome of Ciona intestinalis: insights into chordate and vertebrate origins.</title>
        <authorList>
            <person name="Dehal P."/>
            <person name="Satou Y."/>
            <person name="Campbell R.K."/>
            <person name="Chapman J."/>
            <person name="Degnan B."/>
            <person name="De Tomaso A."/>
            <person name="Davidson B."/>
            <person name="Di Gregorio A."/>
            <person name="Gelpke M."/>
            <person name="Goodstein D.M."/>
            <person name="Harafuji N."/>
            <person name="Hastings K.E."/>
            <person name="Ho I."/>
            <person name="Hotta K."/>
            <person name="Huang W."/>
            <person name="Kawashima T."/>
            <person name="Lemaire P."/>
            <person name="Martinez D."/>
            <person name="Meinertzhagen I.A."/>
            <person name="Necula S."/>
            <person name="Nonaka M."/>
            <person name="Putnam N."/>
            <person name="Rash S."/>
            <person name="Saiga H."/>
            <person name="Satake M."/>
            <person name="Terry A."/>
            <person name="Yamada L."/>
            <person name="Wang H.G."/>
            <person name="Awazu S."/>
            <person name="Azumi K."/>
            <person name="Boore J."/>
            <person name="Branno M."/>
            <person name="Chin-Bow S."/>
            <person name="DeSantis R."/>
            <person name="Doyle S."/>
            <person name="Francino P."/>
            <person name="Keys D.N."/>
            <person name="Haga S."/>
            <person name="Hayashi H."/>
            <person name="Hino K."/>
            <person name="Imai K.S."/>
            <person name="Inaba K."/>
            <person name="Kano S."/>
            <person name="Kobayashi K."/>
            <person name="Kobayashi M."/>
            <person name="Lee B.I."/>
            <person name="Makabe K.W."/>
            <person name="Manohar C."/>
            <person name="Matassi G."/>
            <person name="Medina M."/>
            <person name="Mochizuki Y."/>
            <person name="Mount S."/>
            <person name="Morishita T."/>
            <person name="Miura S."/>
            <person name="Nakayama A."/>
            <person name="Nishizaka S."/>
            <person name="Nomoto H."/>
            <person name="Ohta F."/>
            <person name="Oishi K."/>
            <person name="Rigoutsos I."/>
            <person name="Sano M."/>
            <person name="Sasaki A."/>
            <person name="Sasakura Y."/>
            <person name="Shoguchi E."/>
            <person name="Shin-i T."/>
            <person name="Spagnuolo A."/>
            <person name="Stainier D."/>
            <person name="Suzuki M.M."/>
            <person name="Tassy O."/>
            <person name="Takatori N."/>
            <person name="Tokuoka M."/>
            <person name="Yagi K."/>
            <person name="Yoshizaki F."/>
            <person name="Wada S."/>
            <person name="Zhang C."/>
            <person name="Hyatt P.D."/>
            <person name="Larimer F."/>
            <person name="Detter C."/>
            <person name="Doggett N."/>
            <person name="Glavina T."/>
            <person name="Hawkins T."/>
            <person name="Richardson P."/>
            <person name="Lucas S."/>
            <person name="Kohara Y."/>
            <person name="Levine M."/>
            <person name="Satoh N."/>
            <person name="Rokhsar D.S."/>
        </authorList>
    </citation>
    <scope>NUCLEOTIDE SEQUENCE [LARGE SCALE GENOMIC DNA]</scope>
</reference>
<dbReference type="AlphaFoldDB" id="H2XP62"/>
<dbReference type="SUPFAM" id="SSF49854">
    <property type="entry name" value="Spermadhesin, CUB domain"/>
    <property type="match status" value="1"/>
</dbReference>